<dbReference type="Proteomes" id="UP000594261">
    <property type="component" value="Chromosome 9"/>
</dbReference>
<dbReference type="SMART" id="SM00369">
    <property type="entry name" value="LRR_TYP"/>
    <property type="match status" value="3"/>
</dbReference>
<keyword evidence="2" id="KW-0433">Leucine-rich repeat</keyword>
<dbReference type="InterPro" id="IPR058546">
    <property type="entry name" value="RPS4B/Roq1-like_LRR"/>
</dbReference>
<dbReference type="SUPFAM" id="SSF52200">
    <property type="entry name" value="Toll/Interleukin receptor TIR domain"/>
    <property type="match status" value="1"/>
</dbReference>
<dbReference type="PANTHER" id="PTHR11017">
    <property type="entry name" value="LEUCINE-RICH REPEAT-CONTAINING PROTEIN"/>
    <property type="match status" value="1"/>
</dbReference>
<dbReference type="GO" id="GO:0043531">
    <property type="term" value="F:ADP binding"/>
    <property type="evidence" value="ECO:0007669"/>
    <property type="project" value="InterPro"/>
</dbReference>
<feature type="compositionally biased region" description="Basic and acidic residues" evidence="8">
    <location>
        <begin position="1176"/>
        <end position="1185"/>
    </location>
</feature>
<evidence type="ECO:0000256" key="6">
    <source>
        <dbReference type="ARBA" id="ARBA00023027"/>
    </source>
</evidence>
<dbReference type="PROSITE" id="PS50104">
    <property type="entry name" value="TIR"/>
    <property type="match status" value="1"/>
</dbReference>
<dbReference type="FunCoup" id="A0A7N2MFN1">
    <property type="interactions" value="311"/>
</dbReference>
<dbReference type="InterPro" id="IPR035897">
    <property type="entry name" value="Toll_tir_struct_dom_sf"/>
</dbReference>
<dbReference type="Pfam" id="PF23286">
    <property type="entry name" value="LRR_13"/>
    <property type="match status" value="1"/>
</dbReference>
<dbReference type="PANTHER" id="PTHR11017:SF559">
    <property type="entry name" value="DISEASE RESISTANCE PROTEIN CHL1"/>
    <property type="match status" value="1"/>
</dbReference>
<dbReference type="SMART" id="SM00255">
    <property type="entry name" value="TIR"/>
    <property type="match status" value="1"/>
</dbReference>
<keyword evidence="5" id="KW-0611">Plant defense</keyword>
<dbReference type="InterPro" id="IPR032675">
    <property type="entry name" value="LRR_dom_sf"/>
</dbReference>
<dbReference type="Gene3D" id="3.80.10.10">
    <property type="entry name" value="Ribonuclease Inhibitor"/>
    <property type="match status" value="2"/>
</dbReference>
<dbReference type="InterPro" id="IPR002182">
    <property type="entry name" value="NB-ARC"/>
</dbReference>
<reference evidence="10" key="2">
    <citation type="submission" date="2021-01" db="UniProtKB">
        <authorList>
            <consortium name="EnsemblPlants"/>
        </authorList>
    </citation>
    <scope>IDENTIFICATION</scope>
</reference>
<protein>
    <recommendedName>
        <fullName evidence="1">ADP-ribosyl cyclase/cyclic ADP-ribose hydrolase</fullName>
        <ecNumber evidence="1">3.2.2.6</ecNumber>
    </recommendedName>
</protein>
<dbReference type="Gene3D" id="3.40.50.10140">
    <property type="entry name" value="Toll/interleukin-1 receptor homology (TIR) domain"/>
    <property type="match status" value="1"/>
</dbReference>
<dbReference type="Pfam" id="PF01582">
    <property type="entry name" value="TIR"/>
    <property type="match status" value="1"/>
</dbReference>
<evidence type="ECO:0000256" key="5">
    <source>
        <dbReference type="ARBA" id="ARBA00022821"/>
    </source>
</evidence>
<dbReference type="Gene3D" id="3.40.50.300">
    <property type="entry name" value="P-loop containing nucleotide triphosphate hydrolases"/>
    <property type="match status" value="1"/>
</dbReference>
<dbReference type="Gene3D" id="1.10.8.430">
    <property type="entry name" value="Helical domain of apoptotic protease-activating factors"/>
    <property type="match status" value="1"/>
</dbReference>
<sequence>MASMNNERASSSSSSTHRLTYEVFLNFRGEDTRNSFTSHLYTALDQKGIYTFIDDEKLERGESISPTLMKAIKESRVGIVILSKNYASSTWCLEELEEIIGCITKTGMTVLPIFYCVDPSDVRKQIGTFKQAFDEHELRFKENIEKVQKWRAILKEVANTSGWHLPKSTETKVIQEIVQEIVNKLSSTYIVDTKGLIGINCRGEELMPLLDLESNTVRIIGIWGMGGMGKTTLARVVYGMISDQFEACSFIANVREDSEKKSLLWLQQKILKELMMGSDMNIPDIDSGILMIKKWLRYKKILLVLDDVNKLDQLNKIARENDWFGPGSRIIITTRDEHLLRTRKVDVIYEAKGLNDVEAFHLFNLKAFGDEHPIADYLELSKAFVHYANGLPLAIEILGSFLFSKGKDEWKSALDRLKEYPEREILNVLQISYDGLQETEKEIFLNISCFFNHMNEETIIEILDYLELYPKIGLRVLIDKSLIKLQENQLWMHDLLQDMGKDIVHQECREDPGKRSRLWLYKDIDDVLTKNTGTKEIQGIVLELLEQQEMVKWNPEAFSKMQYLKFLKIDSVHLMHDLKHLPNSLRFLDWSGYSSKSLPSSFQSNKLVKLRLRNSYIERLWKGAKSFGRLKFIELNGSQKLIESPDITEALVLEKLDLEDCINLCEIHPSISVHKNLTLLNLKGCKNLRRLPSKFEMESLEILILSDCSKVKTIPEFGMNMERVLEFYLDGTAITKLPTSIGNLTSLTSLGLRDCKNLMSLSSTFFNMKKLENVNLSGCSKLCKLLENLGTVESVENVDLSGIATRLMSYSNAPFQTLKKLFFNGFKARSPDPVSLLSTSLSGLCSLTNLDLSYCNLKAIPSDVGCLFFLKELNLSGNNFGCLPESISQLSNLRFLGVENCKNLRLLPKPPLNICHIWGYGCTSLETIPVPHLLKLNSLGYSALLLSNCSKLANKQCFIDMLFALIRRHHQGHFLDSRFDIVIPGSEIPNWFRHQSIGNEVSIQEPYSLLCNEWMGIAVCVVFCSLPHHQIHKDRSLACYLIANGKQMSYNPITRKIVALSDHIWLIYLLPQYYKEEDIKSAWECDANGFNQIGVRIGNICKGLEVKKCGLRLVYKKDIEDLNQTMTQRHHNFDNSMTAAEGYKAKRTRDDYDEAGSSNDEPHPKRIGNYNCEESSEYKDCHEELSESDLEG</sequence>
<reference evidence="10 11" key="1">
    <citation type="journal article" date="2016" name="G3 (Bethesda)">
        <title>First Draft Assembly and Annotation of the Genome of a California Endemic Oak Quercus lobata Nee (Fagaceae).</title>
        <authorList>
            <person name="Sork V.L."/>
            <person name="Fitz-Gibbon S.T."/>
            <person name="Puiu D."/>
            <person name="Crepeau M."/>
            <person name="Gugger P.F."/>
            <person name="Sherman R."/>
            <person name="Stevens K."/>
            <person name="Langley C.H."/>
            <person name="Pellegrini M."/>
            <person name="Salzberg S.L."/>
        </authorList>
    </citation>
    <scope>NUCLEOTIDE SEQUENCE [LARGE SCALE GENOMIC DNA]</scope>
    <source>
        <strain evidence="10 11">cv. SW786</strain>
    </source>
</reference>
<dbReference type="Gramene" id="QL09p003889:mrna">
    <property type="protein sequence ID" value="QL09p003889:mrna"/>
    <property type="gene ID" value="QL09p003889"/>
</dbReference>
<evidence type="ECO:0000259" key="9">
    <source>
        <dbReference type="PROSITE" id="PS50104"/>
    </source>
</evidence>
<comment type="catalytic activity">
    <reaction evidence="7">
        <text>NAD(+) + H2O = ADP-D-ribose + nicotinamide + H(+)</text>
        <dbReference type="Rhea" id="RHEA:16301"/>
        <dbReference type="ChEBI" id="CHEBI:15377"/>
        <dbReference type="ChEBI" id="CHEBI:15378"/>
        <dbReference type="ChEBI" id="CHEBI:17154"/>
        <dbReference type="ChEBI" id="CHEBI:57540"/>
        <dbReference type="ChEBI" id="CHEBI:57967"/>
        <dbReference type="EC" id="3.2.2.6"/>
    </reaction>
    <physiologicalReaction direction="left-to-right" evidence="7">
        <dbReference type="Rhea" id="RHEA:16302"/>
    </physiologicalReaction>
</comment>
<dbReference type="PRINTS" id="PR00364">
    <property type="entry name" value="DISEASERSIST"/>
</dbReference>
<dbReference type="FunFam" id="3.40.50.10140:FF:000007">
    <property type="entry name" value="Disease resistance protein (TIR-NBS-LRR class)"/>
    <property type="match status" value="1"/>
</dbReference>
<evidence type="ECO:0000313" key="10">
    <source>
        <dbReference type="EnsemblPlants" id="QL09p003889:mrna"/>
    </source>
</evidence>
<dbReference type="InterPro" id="IPR027417">
    <property type="entry name" value="P-loop_NTPase"/>
</dbReference>
<proteinExistence type="predicted"/>
<dbReference type="SUPFAM" id="SSF52058">
    <property type="entry name" value="L domain-like"/>
    <property type="match status" value="2"/>
</dbReference>
<name>A0A7N2MFN1_QUELO</name>
<dbReference type="PROSITE" id="PS51450">
    <property type="entry name" value="LRR"/>
    <property type="match status" value="1"/>
</dbReference>
<accession>A0A7N2MFN1</accession>
<evidence type="ECO:0000256" key="1">
    <source>
        <dbReference type="ARBA" id="ARBA00011982"/>
    </source>
</evidence>
<dbReference type="Pfam" id="PF00931">
    <property type="entry name" value="NB-ARC"/>
    <property type="match status" value="1"/>
</dbReference>
<organism evidence="10 11">
    <name type="scientific">Quercus lobata</name>
    <name type="common">Valley oak</name>
    <dbReference type="NCBI Taxonomy" id="97700"/>
    <lineage>
        <taxon>Eukaryota</taxon>
        <taxon>Viridiplantae</taxon>
        <taxon>Streptophyta</taxon>
        <taxon>Embryophyta</taxon>
        <taxon>Tracheophyta</taxon>
        <taxon>Spermatophyta</taxon>
        <taxon>Magnoliopsida</taxon>
        <taxon>eudicotyledons</taxon>
        <taxon>Gunneridae</taxon>
        <taxon>Pentapetalae</taxon>
        <taxon>rosids</taxon>
        <taxon>fabids</taxon>
        <taxon>Fagales</taxon>
        <taxon>Fagaceae</taxon>
        <taxon>Quercus</taxon>
    </lineage>
</organism>
<dbReference type="InParanoid" id="A0A7N2MFN1"/>
<dbReference type="InterPro" id="IPR058192">
    <property type="entry name" value="WHD_ROQ1-like"/>
</dbReference>
<dbReference type="InterPro" id="IPR044974">
    <property type="entry name" value="Disease_R_plants"/>
</dbReference>
<dbReference type="EnsemblPlants" id="QL09p003889:mrna">
    <property type="protein sequence ID" value="QL09p003889:mrna"/>
    <property type="gene ID" value="QL09p003889"/>
</dbReference>
<dbReference type="AlphaFoldDB" id="A0A7N2MFN1"/>
<evidence type="ECO:0000256" key="3">
    <source>
        <dbReference type="ARBA" id="ARBA00022737"/>
    </source>
</evidence>
<dbReference type="GO" id="GO:0006952">
    <property type="term" value="P:defense response"/>
    <property type="evidence" value="ECO:0007669"/>
    <property type="project" value="InterPro"/>
</dbReference>
<keyword evidence="3" id="KW-0677">Repeat</keyword>
<dbReference type="SUPFAM" id="SSF52540">
    <property type="entry name" value="P-loop containing nucleoside triphosphate hydrolases"/>
    <property type="match status" value="1"/>
</dbReference>
<keyword evidence="6" id="KW-0520">NAD</keyword>
<dbReference type="InterPro" id="IPR042197">
    <property type="entry name" value="Apaf_helical"/>
</dbReference>
<dbReference type="InterPro" id="IPR045344">
    <property type="entry name" value="C-JID"/>
</dbReference>
<keyword evidence="11" id="KW-1185">Reference proteome</keyword>
<dbReference type="InterPro" id="IPR000157">
    <property type="entry name" value="TIR_dom"/>
</dbReference>
<dbReference type="Pfam" id="PF23282">
    <property type="entry name" value="WHD_ROQ1"/>
    <property type="match status" value="1"/>
</dbReference>
<feature type="domain" description="TIR" evidence="9">
    <location>
        <begin position="19"/>
        <end position="185"/>
    </location>
</feature>
<dbReference type="GO" id="GO:0061809">
    <property type="term" value="F:NAD+ nucleosidase activity, cyclic ADP-ribose generating"/>
    <property type="evidence" value="ECO:0007669"/>
    <property type="project" value="UniProtKB-EC"/>
</dbReference>
<dbReference type="EC" id="3.2.2.6" evidence="1"/>
<feature type="region of interest" description="Disordered" evidence="8">
    <location>
        <begin position="1144"/>
        <end position="1192"/>
    </location>
</feature>
<evidence type="ECO:0000256" key="2">
    <source>
        <dbReference type="ARBA" id="ARBA00022614"/>
    </source>
</evidence>
<evidence type="ECO:0000256" key="4">
    <source>
        <dbReference type="ARBA" id="ARBA00022801"/>
    </source>
</evidence>
<dbReference type="EMBL" id="LRBV02000009">
    <property type="status" value="NOT_ANNOTATED_CDS"/>
    <property type="molecule type" value="Genomic_DNA"/>
</dbReference>
<evidence type="ECO:0000256" key="7">
    <source>
        <dbReference type="ARBA" id="ARBA00047304"/>
    </source>
</evidence>
<dbReference type="InterPro" id="IPR003591">
    <property type="entry name" value="Leu-rich_rpt_typical-subtyp"/>
</dbReference>
<dbReference type="GO" id="GO:0007165">
    <property type="term" value="P:signal transduction"/>
    <property type="evidence" value="ECO:0007669"/>
    <property type="project" value="InterPro"/>
</dbReference>
<dbReference type="OMA" id="PLNICHI"/>
<evidence type="ECO:0000256" key="8">
    <source>
        <dbReference type="SAM" id="MobiDB-lite"/>
    </source>
</evidence>
<keyword evidence="4" id="KW-0378">Hydrolase</keyword>
<dbReference type="Pfam" id="PF20160">
    <property type="entry name" value="C-JID"/>
    <property type="match status" value="1"/>
</dbReference>
<dbReference type="InterPro" id="IPR001611">
    <property type="entry name" value="Leu-rich_rpt"/>
</dbReference>
<evidence type="ECO:0000313" key="11">
    <source>
        <dbReference type="Proteomes" id="UP000594261"/>
    </source>
</evidence>